<dbReference type="CDD" id="cd00371">
    <property type="entry name" value="HMA"/>
    <property type="match status" value="1"/>
</dbReference>
<dbReference type="PROSITE" id="PS01047">
    <property type="entry name" value="HMA_1"/>
    <property type="match status" value="1"/>
</dbReference>
<gene>
    <name evidence="3" type="ORF">FOB41_17220</name>
</gene>
<dbReference type="Gene3D" id="3.30.70.100">
    <property type="match status" value="1"/>
</dbReference>
<dbReference type="RefSeq" id="WP_136882607.1">
    <property type="nucleotide sequence ID" value="NZ_CP050898.1"/>
</dbReference>
<name>A0A6H0ZSC6_9HYPH</name>
<proteinExistence type="predicted"/>
<evidence type="ECO:0000313" key="4">
    <source>
        <dbReference type="Proteomes" id="UP000500870"/>
    </source>
</evidence>
<dbReference type="Proteomes" id="UP000500870">
    <property type="component" value="Chromosome 1"/>
</dbReference>
<feature type="domain" description="HMA" evidence="2">
    <location>
        <begin position="2"/>
        <end position="63"/>
    </location>
</feature>
<dbReference type="GO" id="GO:0046872">
    <property type="term" value="F:metal ion binding"/>
    <property type="evidence" value="ECO:0007669"/>
    <property type="project" value="UniProtKB-KW"/>
</dbReference>
<organism evidence="3 4">
    <name type="scientific">Agrobacterium pusense</name>
    <dbReference type="NCBI Taxonomy" id="648995"/>
    <lineage>
        <taxon>Bacteria</taxon>
        <taxon>Pseudomonadati</taxon>
        <taxon>Pseudomonadota</taxon>
        <taxon>Alphaproteobacteria</taxon>
        <taxon>Hyphomicrobiales</taxon>
        <taxon>Rhizobiaceae</taxon>
        <taxon>Rhizobium/Agrobacterium group</taxon>
        <taxon>Agrobacterium</taxon>
    </lineage>
</organism>
<dbReference type="AlphaFoldDB" id="A0A6H0ZSC6"/>
<accession>A0A6H0ZSC6</accession>
<keyword evidence="1" id="KW-0479">Metal-binding</keyword>
<reference evidence="3 4" key="1">
    <citation type="submission" date="2020-04" db="EMBL/GenBank/DDBJ databases">
        <title>FDA dAtabase for Regulatory Grade micrObial Sequences (FDA-ARGOS): Supporting development and validation of Infectious Disease Dx tests.</title>
        <authorList>
            <person name="Sciortino C."/>
            <person name="Tallon L."/>
            <person name="Sadzewicz L."/>
            <person name="Vavikolanu K."/>
            <person name="Mehta A."/>
            <person name="Aluvathingal J."/>
            <person name="Nadendla S."/>
            <person name="Nandy P."/>
            <person name="Geyer C."/>
            <person name="Yan Y."/>
            <person name="Sichtig H."/>
        </authorList>
    </citation>
    <scope>NUCLEOTIDE SEQUENCE [LARGE SCALE GENOMIC DNA]</scope>
    <source>
        <strain evidence="3 4">FDAARGOS_633</strain>
    </source>
</reference>
<evidence type="ECO:0000256" key="1">
    <source>
        <dbReference type="ARBA" id="ARBA00022723"/>
    </source>
</evidence>
<dbReference type="Pfam" id="PF00403">
    <property type="entry name" value="HMA"/>
    <property type="match status" value="1"/>
</dbReference>
<dbReference type="InterPro" id="IPR036163">
    <property type="entry name" value="HMA_dom_sf"/>
</dbReference>
<evidence type="ECO:0000259" key="2">
    <source>
        <dbReference type="PROSITE" id="PS50846"/>
    </source>
</evidence>
<evidence type="ECO:0000313" key="3">
    <source>
        <dbReference type="EMBL" id="QIX22761.1"/>
    </source>
</evidence>
<sequence length="66" mass="6988">MTPTTFLIPDMTCGHCEKTLRGALSDVLPDAVVNIDLSTHRLTVTGDAATAEEAIREAGYSPERAG</sequence>
<dbReference type="PROSITE" id="PS50846">
    <property type="entry name" value="HMA_2"/>
    <property type="match status" value="1"/>
</dbReference>
<protein>
    <submittedName>
        <fullName evidence="3">Heavy-metal-associated domain-containing protein</fullName>
    </submittedName>
</protein>
<dbReference type="SUPFAM" id="SSF55008">
    <property type="entry name" value="HMA, heavy metal-associated domain"/>
    <property type="match status" value="1"/>
</dbReference>
<dbReference type="EMBL" id="CP050898">
    <property type="protein sequence ID" value="QIX22761.1"/>
    <property type="molecule type" value="Genomic_DNA"/>
</dbReference>
<dbReference type="InterPro" id="IPR006121">
    <property type="entry name" value="HMA_dom"/>
</dbReference>
<dbReference type="InterPro" id="IPR017969">
    <property type="entry name" value="Heavy-metal-associated_CS"/>
</dbReference>